<dbReference type="AlphaFoldDB" id="A0A1Y2H5N9"/>
<dbReference type="EMBL" id="MCFL01000123">
    <property type="protein sequence ID" value="ORZ29870.1"/>
    <property type="molecule type" value="Genomic_DNA"/>
</dbReference>
<protein>
    <submittedName>
        <fullName evidence="2">Uncharacterized protein</fullName>
    </submittedName>
</protein>
<accession>A0A1Y2H5N9</accession>
<feature type="non-terminal residue" evidence="2">
    <location>
        <position position="1"/>
    </location>
</feature>
<sequence>RYRTYRHQIALPPPLCATRLHSIRCCPGSRCSAPCAARLHPLSSLLSSSLFSTARSSAALAFAALAFIAAQLLVASTARSSAALAFAAAQLLAVSTARSSAALAFVAAQLITVRSARSSAALVFLSRFRCLSPSTTRNPAYRPAYCNQRLDCFTLALRTMTPTQLAYVLPTAVP</sequence>
<reference evidence="2 3" key="1">
    <citation type="submission" date="2016-07" db="EMBL/GenBank/DDBJ databases">
        <title>Pervasive Adenine N6-methylation of Active Genes in Fungi.</title>
        <authorList>
            <consortium name="DOE Joint Genome Institute"/>
            <person name="Mondo S.J."/>
            <person name="Dannebaum R.O."/>
            <person name="Kuo R.C."/>
            <person name="Labutti K."/>
            <person name="Haridas S."/>
            <person name="Kuo A."/>
            <person name="Salamov A."/>
            <person name="Ahrendt S.R."/>
            <person name="Lipzen A."/>
            <person name="Sullivan W."/>
            <person name="Andreopoulos W.B."/>
            <person name="Clum A."/>
            <person name="Lindquist E."/>
            <person name="Daum C."/>
            <person name="Ramamoorthy G.K."/>
            <person name="Gryganskyi A."/>
            <person name="Culley D."/>
            <person name="Magnuson J.K."/>
            <person name="James T.Y."/>
            <person name="O'Malley M.A."/>
            <person name="Stajich J.E."/>
            <person name="Spatafora J.W."/>
            <person name="Visel A."/>
            <person name="Grigoriev I.V."/>
        </authorList>
    </citation>
    <scope>NUCLEOTIDE SEQUENCE [LARGE SCALE GENOMIC DNA]</scope>
    <source>
        <strain evidence="2 3">PL171</strain>
    </source>
</reference>
<evidence type="ECO:0000256" key="1">
    <source>
        <dbReference type="SAM" id="Phobius"/>
    </source>
</evidence>
<organism evidence="2 3">
    <name type="scientific">Catenaria anguillulae PL171</name>
    <dbReference type="NCBI Taxonomy" id="765915"/>
    <lineage>
        <taxon>Eukaryota</taxon>
        <taxon>Fungi</taxon>
        <taxon>Fungi incertae sedis</taxon>
        <taxon>Blastocladiomycota</taxon>
        <taxon>Blastocladiomycetes</taxon>
        <taxon>Blastocladiales</taxon>
        <taxon>Catenariaceae</taxon>
        <taxon>Catenaria</taxon>
    </lineage>
</organism>
<proteinExistence type="predicted"/>
<keyword evidence="3" id="KW-1185">Reference proteome</keyword>
<keyword evidence="1" id="KW-1133">Transmembrane helix</keyword>
<keyword evidence="1" id="KW-0812">Transmembrane</keyword>
<evidence type="ECO:0000313" key="3">
    <source>
        <dbReference type="Proteomes" id="UP000193411"/>
    </source>
</evidence>
<name>A0A1Y2H5N9_9FUNG</name>
<keyword evidence="1" id="KW-0472">Membrane</keyword>
<feature type="transmembrane region" description="Helical" evidence="1">
    <location>
        <begin position="58"/>
        <end position="78"/>
    </location>
</feature>
<comment type="caution">
    <text evidence="2">The sequence shown here is derived from an EMBL/GenBank/DDBJ whole genome shotgun (WGS) entry which is preliminary data.</text>
</comment>
<gene>
    <name evidence="2" type="ORF">BCR44DRAFT_1447527</name>
</gene>
<dbReference type="Proteomes" id="UP000193411">
    <property type="component" value="Unassembled WGS sequence"/>
</dbReference>
<feature type="transmembrane region" description="Helical" evidence="1">
    <location>
        <begin position="84"/>
        <end position="108"/>
    </location>
</feature>
<evidence type="ECO:0000313" key="2">
    <source>
        <dbReference type="EMBL" id="ORZ29870.1"/>
    </source>
</evidence>